<dbReference type="AlphaFoldDB" id="A0A1H4D3S3"/>
<dbReference type="InterPro" id="IPR039498">
    <property type="entry name" value="NTP_transf_5"/>
</dbReference>
<evidence type="ECO:0000313" key="2">
    <source>
        <dbReference type="Proteomes" id="UP000199288"/>
    </source>
</evidence>
<keyword evidence="1" id="KW-0808">Transferase</keyword>
<name>A0A1H4D3S3_9ACTO</name>
<organism evidence="1 2">
    <name type="scientific">Bowdeniella nasicola</name>
    <dbReference type="NCBI Taxonomy" id="208480"/>
    <lineage>
        <taxon>Bacteria</taxon>
        <taxon>Bacillati</taxon>
        <taxon>Actinomycetota</taxon>
        <taxon>Actinomycetes</taxon>
        <taxon>Actinomycetales</taxon>
        <taxon>Actinomycetaceae</taxon>
        <taxon>Bowdeniella</taxon>
    </lineage>
</organism>
<protein>
    <submittedName>
        <fullName evidence="1">Uncharacterized nucleotidyltransferase</fullName>
    </submittedName>
</protein>
<accession>A0A1H4D3S3</accession>
<evidence type="ECO:0000313" key="1">
    <source>
        <dbReference type="EMBL" id="SEA67374.1"/>
    </source>
</evidence>
<dbReference type="EMBL" id="FNQV01000015">
    <property type="protein sequence ID" value="SEA67374.1"/>
    <property type="molecule type" value="Genomic_DNA"/>
</dbReference>
<reference evidence="2" key="1">
    <citation type="submission" date="2016-10" db="EMBL/GenBank/DDBJ databases">
        <authorList>
            <person name="Varghese N."/>
            <person name="Submissions S."/>
        </authorList>
    </citation>
    <scope>NUCLEOTIDE SEQUENCE [LARGE SCALE GENOMIC DNA]</scope>
    <source>
        <strain evidence="2">KPR-1</strain>
    </source>
</reference>
<dbReference type="Pfam" id="PF14907">
    <property type="entry name" value="NTP_transf_5"/>
    <property type="match status" value="1"/>
</dbReference>
<dbReference type="Proteomes" id="UP000199288">
    <property type="component" value="Unassembled WGS sequence"/>
</dbReference>
<dbReference type="GO" id="GO:0016740">
    <property type="term" value="F:transferase activity"/>
    <property type="evidence" value="ECO:0007669"/>
    <property type="project" value="UniProtKB-KW"/>
</dbReference>
<proteinExistence type="predicted"/>
<keyword evidence="2" id="KW-1185">Reference proteome</keyword>
<sequence length="298" mass="33287">MAFALARYDGAMTSSAEVPAGVHRRLAHACLQFIANTADVRILHIKGEALHPDLADGRSAPSDCDVLVDPARVMDYQQALTQLGWELYTRFEYGSIFGHAATHYNPRWGTVDVHRSFPGFDLSPQEVFDQLWDEHSSVELGSVECAVPSLRHQRIVMLAHAARDPFGRGVFDVEASWTTATDEVKQEIDELAESLGARVALAFATDREDRASGLPGEHLWRALSSNANSSEIWRARVKESVRQGPRALLRTLATATHVNPDHLALKLGRKPTRADLRAEQRERVRRGWHAVRAKFKRS</sequence>
<gene>
    <name evidence="1" type="ORF">SAMN02910418_02131</name>
</gene>